<gene>
    <name evidence="1" type="ORF">GRI91_03670</name>
</gene>
<organism evidence="1 2">
    <name type="scientific">Altericroceibacterium endophyticum</name>
    <dbReference type="NCBI Taxonomy" id="1808508"/>
    <lineage>
        <taxon>Bacteria</taxon>
        <taxon>Pseudomonadati</taxon>
        <taxon>Pseudomonadota</taxon>
        <taxon>Alphaproteobacteria</taxon>
        <taxon>Sphingomonadales</taxon>
        <taxon>Erythrobacteraceae</taxon>
        <taxon>Altericroceibacterium</taxon>
    </lineage>
</organism>
<dbReference type="AlphaFoldDB" id="A0A6I4T3J7"/>
<evidence type="ECO:0000313" key="2">
    <source>
        <dbReference type="Proteomes" id="UP000438476"/>
    </source>
</evidence>
<name>A0A6I4T3J7_9SPHN</name>
<keyword evidence="2" id="KW-1185">Reference proteome</keyword>
<sequence>MASGSTSTLDLSRLAAPRVVEELDFETILAASIADLSERWPDFNAALESDPTLKLLQVASWRELLLRARINDAARSVMLAYAGGSDLDHLGALLGVTRRQIQPASDDTLALLESDAELRARIQIAPETLPYAGITAAGYRARSLAIDPAIKDVAALKRGQGRVDIILLGREGDGTLAPNIVSKVAASFREEDAVQLTDVVSVRAASITRYAVALRLLIGRGPDPALVKAEAEAAIRAYAARRHAIGQVVYAQQLGAAASVGGVDHVEVAADDIDPGASGAAWLESCTITVEIAA</sequence>
<dbReference type="PIRSF" id="PIRSF020481">
    <property type="entry name" value="BAP"/>
    <property type="match status" value="1"/>
</dbReference>
<dbReference type="Proteomes" id="UP000438476">
    <property type="component" value="Unassembled WGS sequence"/>
</dbReference>
<proteinExistence type="predicted"/>
<dbReference type="PANTHER" id="PTHR35862:SF1">
    <property type="entry name" value="FELS-2 PROPHAGE PROTEIN"/>
    <property type="match status" value="1"/>
</dbReference>
<comment type="caution">
    <text evidence="1">The sequence shown here is derived from an EMBL/GenBank/DDBJ whole genome shotgun (WGS) entry which is preliminary data.</text>
</comment>
<evidence type="ECO:0000313" key="1">
    <source>
        <dbReference type="EMBL" id="MXO64849.1"/>
    </source>
</evidence>
<accession>A0A6I4T3J7</accession>
<reference evidence="1 2" key="1">
    <citation type="submission" date="2019-12" db="EMBL/GenBank/DDBJ databases">
        <title>Genomic-based taxomic classification of the family Erythrobacteraceae.</title>
        <authorList>
            <person name="Xu L."/>
        </authorList>
    </citation>
    <scope>NUCLEOTIDE SEQUENCE [LARGE SCALE GENOMIC DNA]</scope>
    <source>
        <strain evidence="1 2">LMG 29518</strain>
    </source>
</reference>
<protein>
    <submittedName>
        <fullName evidence="1">Baseplate assembly protein</fullName>
    </submittedName>
</protein>
<dbReference type="InterPro" id="IPR052726">
    <property type="entry name" value="Phage_Baseplate_Hub"/>
</dbReference>
<dbReference type="PANTHER" id="PTHR35862">
    <property type="entry name" value="FELS-2 PROPHAGE PROTEIN"/>
    <property type="match status" value="1"/>
</dbReference>
<dbReference type="EMBL" id="WTYT01000001">
    <property type="protein sequence ID" value="MXO64849.1"/>
    <property type="molecule type" value="Genomic_DNA"/>
</dbReference>
<dbReference type="OrthoDB" id="9793802at2"/>
<dbReference type="RefSeq" id="WP_160735233.1">
    <property type="nucleotide sequence ID" value="NZ_WTYT01000001.1"/>
</dbReference>
<dbReference type="InterPro" id="IPR014507">
    <property type="entry name" value="Baseplate_assembly_J_pred"/>
</dbReference>